<sequence length="112" mass="11799">MGADTRATLDLSTIDPLHLALAAETAARASLDAAGIFGACSERPTARPTVRMIEHGQAMATLARLMAVLGQNWEVIEPVLEACLRGDIVAIEEAAPVRAGRDERPALALVAR</sequence>
<dbReference type="EMBL" id="CP043538">
    <property type="protein sequence ID" value="QGY02351.1"/>
    <property type="molecule type" value="Genomic_DNA"/>
</dbReference>
<dbReference type="KEGG" id="mmes:MMSR116_11045"/>
<gene>
    <name evidence="1" type="ORF">MMSR116_11045</name>
</gene>
<dbReference type="Proteomes" id="UP000012488">
    <property type="component" value="Chromosome"/>
</dbReference>
<protein>
    <submittedName>
        <fullName evidence="1">Uncharacterized protein</fullName>
    </submittedName>
</protein>
<organism evidence="1 2">
    <name type="scientific">Methylobacterium mesophilicum SR1.6/6</name>
    <dbReference type="NCBI Taxonomy" id="908290"/>
    <lineage>
        <taxon>Bacteria</taxon>
        <taxon>Pseudomonadati</taxon>
        <taxon>Pseudomonadota</taxon>
        <taxon>Alphaproteobacteria</taxon>
        <taxon>Hyphomicrobiales</taxon>
        <taxon>Methylobacteriaceae</taxon>
        <taxon>Methylobacterium</taxon>
    </lineage>
</organism>
<reference evidence="1 2" key="1">
    <citation type="journal article" date="2012" name="Genet. Mol. Biol.">
        <title>Analysis of 16S rRNA and mxaF genes revealing insights into Methylobacterium niche-specific plant association.</title>
        <authorList>
            <person name="Dourado M.N."/>
            <person name="Andreote F.D."/>
            <person name="Dini-Andreote F."/>
            <person name="Conti R."/>
            <person name="Araujo J.M."/>
            <person name="Araujo W.L."/>
        </authorList>
    </citation>
    <scope>NUCLEOTIDE SEQUENCE [LARGE SCALE GENOMIC DNA]</scope>
    <source>
        <strain evidence="1 2">SR1.6/6</strain>
    </source>
</reference>
<proteinExistence type="predicted"/>
<evidence type="ECO:0000313" key="1">
    <source>
        <dbReference type="EMBL" id="QGY02351.1"/>
    </source>
</evidence>
<evidence type="ECO:0000313" key="2">
    <source>
        <dbReference type="Proteomes" id="UP000012488"/>
    </source>
</evidence>
<reference evidence="1 2" key="2">
    <citation type="journal article" date="2013" name="Genome Announc.">
        <title>Draft Genome Sequence of Methylobacterium mesophilicum Strain SR1.6/6, Isolated from Citrus sinensis.</title>
        <authorList>
            <person name="Marinho Almeida D."/>
            <person name="Dini-Andreote F."/>
            <person name="Camargo Neves A.A."/>
            <person name="Juca Ramos R.T."/>
            <person name="Andreote F.D."/>
            <person name="Carneiro A.R."/>
            <person name="Oliveira de Souza Lima A."/>
            <person name="Caracciolo Gomes de Sa P.H."/>
            <person name="Ribeiro Barbosa M.S."/>
            <person name="Araujo W.L."/>
            <person name="Silva A."/>
        </authorList>
    </citation>
    <scope>NUCLEOTIDE SEQUENCE [LARGE SCALE GENOMIC DNA]</scope>
    <source>
        <strain evidence="1 2">SR1.6/6</strain>
    </source>
</reference>
<name>A0A6B9FIA8_9HYPH</name>
<accession>A0A6B9FIA8</accession>
<dbReference type="RefSeq" id="WP_010683145.1">
    <property type="nucleotide sequence ID" value="NZ_CP043538.1"/>
</dbReference>
<dbReference type="AlphaFoldDB" id="A0A6B9FIA8"/>